<evidence type="ECO:0000313" key="4">
    <source>
        <dbReference type="Proteomes" id="UP000620147"/>
    </source>
</evidence>
<organism evidence="3 4">
    <name type="scientific">Butyricicoccus faecihominis</name>
    <dbReference type="NCBI Taxonomy" id="1712515"/>
    <lineage>
        <taxon>Bacteria</taxon>
        <taxon>Bacillati</taxon>
        <taxon>Bacillota</taxon>
        <taxon>Clostridia</taxon>
        <taxon>Eubacteriales</taxon>
        <taxon>Butyricicoccaceae</taxon>
        <taxon>Butyricicoccus</taxon>
    </lineage>
</organism>
<protein>
    <recommendedName>
        <fullName evidence="2">CAAX prenyl protease 2/Lysostaphin resistance protein A-like domain-containing protein</fullName>
    </recommendedName>
</protein>
<keyword evidence="1" id="KW-0812">Transmembrane</keyword>
<accession>A0ABQ1E387</accession>
<reference evidence="3 4" key="1">
    <citation type="submission" date="2020-06" db="EMBL/GenBank/DDBJ databases">
        <title>Characterization of fructooligosaccharide metabolism and fructooligosaccharide-degrading enzymes in human commensal butyrate producers.</title>
        <authorList>
            <person name="Tanno H."/>
            <person name="Fujii T."/>
            <person name="Hirano K."/>
            <person name="Maeno S."/>
            <person name="Tonozuka T."/>
            <person name="Sakamoto M."/>
            <person name="Ohkuma M."/>
            <person name="Tochio T."/>
            <person name="Endo A."/>
        </authorList>
    </citation>
    <scope>NUCLEOTIDE SEQUENCE [LARGE SCALE GENOMIC DNA]</scope>
    <source>
        <strain evidence="3 4">JCM 31056</strain>
    </source>
</reference>
<dbReference type="Pfam" id="PF02517">
    <property type="entry name" value="Rce1-like"/>
    <property type="match status" value="1"/>
</dbReference>
<feature type="transmembrane region" description="Helical" evidence="1">
    <location>
        <begin position="158"/>
        <end position="176"/>
    </location>
</feature>
<gene>
    <name evidence="3" type="ORF">BUFA31_25990</name>
</gene>
<feature type="transmembrane region" description="Helical" evidence="1">
    <location>
        <begin position="7"/>
        <end position="28"/>
    </location>
</feature>
<feature type="domain" description="CAAX prenyl protease 2/Lysostaphin resistance protein A-like" evidence="2">
    <location>
        <begin position="133"/>
        <end position="219"/>
    </location>
</feature>
<keyword evidence="1" id="KW-1133">Transmembrane helix</keyword>
<keyword evidence="4" id="KW-1185">Reference proteome</keyword>
<sequence length="262" mass="29426">MMKKRYLAIPILAIALHFLLSNLLYFLVERLVLDIFHIPPQQFMKHSYWGEILIYAVLILVFFTLYKLLWRKDISEPRTATNFKDVLGSLVVGFGICGISGLWIMLAEQLPSLQKSVEAINAGAENIAGGNAFGTFMIAVIAAPVVEEILFRGIVLRSMRKFTPVWAAILMSSILFDVYHLNIVQAVYATLMGIAAGILYEKKKNLLFPILVHFANNLITMLQGFAPSEVNELISIFILIMIAPAGYVICRSLRQDKRADSM</sequence>
<dbReference type="Proteomes" id="UP000620147">
    <property type="component" value="Unassembled WGS sequence"/>
</dbReference>
<dbReference type="InterPro" id="IPR052710">
    <property type="entry name" value="CAAX_protease"/>
</dbReference>
<name>A0ABQ1E387_9FIRM</name>
<feature type="transmembrane region" description="Helical" evidence="1">
    <location>
        <begin position="127"/>
        <end position="146"/>
    </location>
</feature>
<feature type="transmembrane region" description="Helical" evidence="1">
    <location>
        <begin position="232"/>
        <end position="250"/>
    </location>
</feature>
<keyword evidence="1" id="KW-0472">Membrane</keyword>
<feature type="transmembrane region" description="Helical" evidence="1">
    <location>
        <begin position="48"/>
        <end position="66"/>
    </location>
</feature>
<evidence type="ECO:0000313" key="3">
    <source>
        <dbReference type="EMBL" id="GFO89435.1"/>
    </source>
</evidence>
<dbReference type="RefSeq" id="WP_118730235.1">
    <property type="nucleotide sequence ID" value="NZ_BLYJ01000048.1"/>
</dbReference>
<comment type="caution">
    <text evidence="3">The sequence shown here is derived from an EMBL/GenBank/DDBJ whole genome shotgun (WGS) entry which is preliminary data.</text>
</comment>
<proteinExistence type="predicted"/>
<evidence type="ECO:0000256" key="1">
    <source>
        <dbReference type="SAM" id="Phobius"/>
    </source>
</evidence>
<feature type="transmembrane region" description="Helical" evidence="1">
    <location>
        <begin position="207"/>
        <end position="226"/>
    </location>
</feature>
<dbReference type="EMBL" id="BLYJ01000048">
    <property type="protein sequence ID" value="GFO89435.1"/>
    <property type="molecule type" value="Genomic_DNA"/>
</dbReference>
<dbReference type="PANTHER" id="PTHR36435">
    <property type="entry name" value="SLR1288 PROTEIN"/>
    <property type="match status" value="1"/>
</dbReference>
<dbReference type="PANTHER" id="PTHR36435:SF1">
    <property type="entry name" value="CAAX AMINO TERMINAL PROTEASE FAMILY PROTEIN"/>
    <property type="match status" value="1"/>
</dbReference>
<dbReference type="InterPro" id="IPR003675">
    <property type="entry name" value="Rce1/LyrA-like_dom"/>
</dbReference>
<feature type="transmembrane region" description="Helical" evidence="1">
    <location>
        <begin position="86"/>
        <end position="107"/>
    </location>
</feature>
<evidence type="ECO:0000259" key="2">
    <source>
        <dbReference type="Pfam" id="PF02517"/>
    </source>
</evidence>
<feature type="transmembrane region" description="Helical" evidence="1">
    <location>
        <begin position="182"/>
        <end position="200"/>
    </location>
</feature>